<evidence type="ECO:0000313" key="12">
    <source>
        <dbReference type="Proteomes" id="UP001159427"/>
    </source>
</evidence>
<evidence type="ECO:0000256" key="9">
    <source>
        <dbReference type="SAM" id="Phobius"/>
    </source>
</evidence>
<feature type="transmembrane region" description="Helical" evidence="9">
    <location>
        <begin position="112"/>
        <end position="132"/>
    </location>
</feature>
<dbReference type="InterPro" id="IPR017452">
    <property type="entry name" value="GPCR_Rhodpsn_7TM"/>
</dbReference>
<keyword evidence="7 8" id="KW-0807">Transducer</keyword>
<reference evidence="11 12" key="1">
    <citation type="submission" date="2022-05" db="EMBL/GenBank/DDBJ databases">
        <authorList>
            <consortium name="Genoscope - CEA"/>
            <person name="William W."/>
        </authorList>
    </citation>
    <scope>NUCLEOTIDE SEQUENCE [LARGE SCALE GENOMIC DNA]</scope>
</reference>
<gene>
    <name evidence="11" type="ORF">PEVE_00041624</name>
</gene>
<evidence type="ECO:0000256" key="1">
    <source>
        <dbReference type="ARBA" id="ARBA00004141"/>
    </source>
</evidence>
<dbReference type="PRINTS" id="PR00237">
    <property type="entry name" value="GPCRRHODOPSN"/>
</dbReference>
<evidence type="ECO:0000256" key="4">
    <source>
        <dbReference type="ARBA" id="ARBA00023040"/>
    </source>
</evidence>
<feature type="transmembrane region" description="Helical" evidence="9">
    <location>
        <begin position="284"/>
        <end position="306"/>
    </location>
</feature>
<feature type="transmembrane region" description="Helical" evidence="9">
    <location>
        <begin position="480"/>
        <end position="505"/>
    </location>
</feature>
<keyword evidence="5 9" id="KW-0472">Membrane</keyword>
<accession>A0ABN8PFQ6</accession>
<dbReference type="PANTHER" id="PTHR45695:SF9">
    <property type="entry name" value="LEUCOKININ RECEPTOR"/>
    <property type="match status" value="1"/>
</dbReference>
<feature type="transmembrane region" description="Helical" evidence="9">
    <location>
        <begin position="56"/>
        <end position="80"/>
    </location>
</feature>
<feature type="transmembrane region" description="Helical" evidence="9">
    <location>
        <begin position="430"/>
        <end position="452"/>
    </location>
</feature>
<feature type="transmembrane region" description="Helical" evidence="9">
    <location>
        <begin position="22"/>
        <end position="44"/>
    </location>
</feature>
<evidence type="ECO:0000259" key="10">
    <source>
        <dbReference type="PROSITE" id="PS50262"/>
    </source>
</evidence>
<comment type="caution">
    <text evidence="11">The sequence shown here is derived from an EMBL/GenBank/DDBJ whole genome shotgun (WGS) entry which is preliminary data.</text>
</comment>
<dbReference type="SMART" id="SM01381">
    <property type="entry name" value="7TM_GPCR_Srsx"/>
    <property type="match status" value="1"/>
</dbReference>
<dbReference type="EMBL" id="CALNXI010000798">
    <property type="protein sequence ID" value="CAH3140213.1"/>
    <property type="molecule type" value="Genomic_DNA"/>
</dbReference>
<evidence type="ECO:0000256" key="2">
    <source>
        <dbReference type="ARBA" id="ARBA00022692"/>
    </source>
</evidence>
<evidence type="ECO:0000313" key="11">
    <source>
        <dbReference type="EMBL" id="CAH3140213.1"/>
    </source>
</evidence>
<feature type="transmembrane region" description="Helical" evidence="9">
    <location>
        <begin position="571"/>
        <end position="594"/>
    </location>
</feature>
<feature type="transmembrane region" description="Helical" evidence="9">
    <location>
        <begin position="531"/>
        <end position="559"/>
    </location>
</feature>
<dbReference type="Gene3D" id="1.20.1070.10">
    <property type="entry name" value="Rhodopsin 7-helix transmembrane proteins"/>
    <property type="match status" value="2"/>
</dbReference>
<feature type="transmembrane region" description="Helical" evidence="9">
    <location>
        <begin position="390"/>
        <end position="409"/>
    </location>
</feature>
<proteinExistence type="inferred from homology"/>
<name>A0ABN8PFQ6_9CNID</name>
<dbReference type="Proteomes" id="UP001159427">
    <property type="component" value="Unassembled WGS sequence"/>
</dbReference>
<dbReference type="Pfam" id="PF00001">
    <property type="entry name" value="7tm_1"/>
    <property type="match status" value="2"/>
</dbReference>
<feature type="transmembrane region" description="Helical" evidence="9">
    <location>
        <begin position="86"/>
        <end position="105"/>
    </location>
</feature>
<comment type="subcellular location">
    <subcellularLocation>
        <location evidence="1">Membrane</location>
        <topology evidence="1">Multi-pass membrane protein</topology>
    </subcellularLocation>
</comment>
<dbReference type="PANTHER" id="PTHR45695">
    <property type="entry name" value="LEUCOKININ RECEPTOR-RELATED"/>
    <property type="match status" value="1"/>
</dbReference>
<feature type="domain" description="G-protein coupled receptors family 1 profile" evidence="10">
    <location>
        <begin position="322"/>
        <end position="591"/>
    </location>
</feature>
<feature type="transmembrane region" description="Helical" evidence="9">
    <location>
        <begin position="144"/>
        <end position="165"/>
    </location>
</feature>
<dbReference type="PROSITE" id="PS50262">
    <property type="entry name" value="G_PROTEIN_RECEP_F1_2"/>
    <property type="match status" value="2"/>
</dbReference>
<feature type="transmembrane region" description="Helical" evidence="9">
    <location>
        <begin position="247"/>
        <end position="272"/>
    </location>
</feature>
<evidence type="ECO:0000256" key="3">
    <source>
        <dbReference type="ARBA" id="ARBA00022989"/>
    </source>
</evidence>
<keyword evidence="12" id="KW-1185">Reference proteome</keyword>
<keyword evidence="6 8" id="KW-0675">Receptor</keyword>
<comment type="similarity">
    <text evidence="8">Belongs to the G-protein coupled receptor 1 family.</text>
</comment>
<feature type="transmembrane region" description="Helical" evidence="9">
    <location>
        <begin position="195"/>
        <end position="216"/>
    </location>
</feature>
<evidence type="ECO:0000256" key="8">
    <source>
        <dbReference type="RuleBase" id="RU000688"/>
    </source>
</evidence>
<dbReference type="SUPFAM" id="SSF81321">
    <property type="entry name" value="Family A G protein-coupled receptor-like"/>
    <property type="match status" value="2"/>
</dbReference>
<keyword evidence="3 9" id="KW-1133">Transmembrane helix</keyword>
<feature type="transmembrane region" description="Helical" evidence="9">
    <location>
        <begin position="343"/>
        <end position="370"/>
    </location>
</feature>
<dbReference type="InterPro" id="IPR000276">
    <property type="entry name" value="GPCR_Rhodpsn"/>
</dbReference>
<feature type="domain" description="G-protein coupled receptors family 1 profile" evidence="10">
    <location>
        <begin position="35"/>
        <end position="303"/>
    </location>
</feature>
<keyword evidence="2 8" id="KW-0812">Transmembrane</keyword>
<keyword evidence="4 8" id="KW-0297">G-protein coupled receptor</keyword>
<evidence type="ECO:0000256" key="6">
    <source>
        <dbReference type="ARBA" id="ARBA00023170"/>
    </source>
</evidence>
<feature type="transmembrane region" description="Helical" evidence="9">
    <location>
        <begin position="312"/>
        <end position="331"/>
    </location>
</feature>
<evidence type="ECO:0000256" key="5">
    <source>
        <dbReference type="ARBA" id="ARBA00023136"/>
    </source>
</evidence>
<organism evidence="11 12">
    <name type="scientific">Porites evermanni</name>
    <dbReference type="NCBI Taxonomy" id="104178"/>
    <lineage>
        <taxon>Eukaryota</taxon>
        <taxon>Metazoa</taxon>
        <taxon>Cnidaria</taxon>
        <taxon>Anthozoa</taxon>
        <taxon>Hexacorallia</taxon>
        <taxon>Scleractinia</taxon>
        <taxon>Fungiina</taxon>
        <taxon>Poritidae</taxon>
        <taxon>Porites</taxon>
    </lineage>
</organism>
<protein>
    <recommendedName>
        <fullName evidence="10">G-protein coupled receptors family 1 profile domain-containing protein</fullName>
    </recommendedName>
</protein>
<evidence type="ECO:0000256" key="7">
    <source>
        <dbReference type="ARBA" id="ARBA00023224"/>
    </source>
</evidence>
<sequence>MFSNTSSCHHNLPSKTASIAKVTAYLLILVVSTLGNLLVILVVVRNQRLRSAVINQMIASMAVADLLTSLFNMTVEIWIYSKEATGHQVVWFEGVMGVVLCKVIVFVQGISLACSVLTLAAIAVNRFFAVFFPLKMGFGKSASTVVICLIWLASSATASPMLYAMKVIKVDGNLQCVEQWTPVFDGESSKKTYTLLLLTLLYASPLGIITVLYTAVVRKVWRRQVPGNITSPNQQLELVTKKRVLRMLITVVIVFGLCWFPYYTYLILTFVVYGPENCSPPTSVVFVGLFLGHANSAINPCIYAIFNKEYPYSIILIVSIFGNSILIGAISSNSARTQSVMNYYIFNMAAADLLTTVFDMGIQICHYALMVMNRPFEWLDGLKGVFLCKFIVFIQGAAIACSVFTLVAIAMNRFLAVVFPFRQSRQNRTVIIAISLIWMSSFAIASPMLYAMHVQNVDGILFCLENWGPLFDNSSSPGNYTLALFCLLFIGPLAVMATFYLIIVFKVWLRPVPGHVTAPNQLHKIETRKKILKICITVVLVFALCWLPFYIYLILYFIVSQHRNSCGPPEYVAFLGLFFGHANSAINPFIYIMYNSDYKKGIKRVLKRLRCSCRYNRVRMRSGRKTLQSFPPLRSFKELEMTTL</sequence>
<dbReference type="PROSITE" id="PS00237">
    <property type="entry name" value="G_PROTEIN_RECEP_F1_1"/>
    <property type="match status" value="2"/>
</dbReference>